<evidence type="ECO:0000256" key="4">
    <source>
        <dbReference type="ARBA" id="ARBA00022692"/>
    </source>
</evidence>
<evidence type="ECO:0000256" key="14">
    <source>
        <dbReference type="RuleBase" id="RU362081"/>
    </source>
</evidence>
<feature type="transmembrane region" description="Helical" evidence="14">
    <location>
        <begin position="59"/>
        <end position="81"/>
    </location>
</feature>
<comment type="caution">
    <text evidence="14">Lacks conserved residue(s) required for the propagation of feature annotation.</text>
</comment>
<dbReference type="EMBL" id="CASHTH010003577">
    <property type="protein sequence ID" value="CAI8046625.1"/>
    <property type="molecule type" value="Genomic_DNA"/>
</dbReference>
<dbReference type="InterPro" id="IPR008250">
    <property type="entry name" value="ATPase_P-typ_transduc_dom_A_sf"/>
</dbReference>
<evidence type="ECO:0000256" key="5">
    <source>
        <dbReference type="ARBA" id="ARBA00022723"/>
    </source>
</evidence>
<keyword evidence="7 14" id="KW-0547">Nucleotide-binding</keyword>
<name>A0AA35TE34_GEOBA</name>
<evidence type="ECO:0000256" key="7">
    <source>
        <dbReference type="ARBA" id="ARBA00022741"/>
    </source>
</evidence>
<evidence type="ECO:0000256" key="6">
    <source>
        <dbReference type="ARBA" id="ARBA00022737"/>
    </source>
</evidence>
<dbReference type="PANTHER" id="PTHR43520:SF8">
    <property type="entry name" value="P-TYPE CU(+) TRANSPORTER"/>
    <property type="match status" value="1"/>
</dbReference>
<dbReference type="SFLD" id="SFLDF00027">
    <property type="entry name" value="p-type_atpase"/>
    <property type="match status" value="1"/>
</dbReference>
<comment type="subcellular location">
    <subcellularLocation>
        <location evidence="1">Endomembrane system</location>
        <topology evidence="1">Multi-pass membrane protein</topology>
    </subcellularLocation>
    <subcellularLocation>
        <location evidence="14">Membrane</location>
    </subcellularLocation>
</comment>
<dbReference type="NCBIfam" id="TIGR01525">
    <property type="entry name" value="ATPase-IB_hvy"/>
    <property type="match status" value="1"/>
</dbReference>
<accession>A0AA35TE34</accession>
<dbReference type="Pfam" id="PF00122">
    <property type="entry name" value="E1-E2_ATPase"/>
    <property type="match status" value="1"/>
</dbReference>
<keyword evidence="18" id="KW-1185">Reference proteome</keyword>
<dbReference type="SUPFAM" id="SSF56784">
    <property type="entry name" value="HAD-like"/>
    <property type="match status" value="1"/>
</dbReference>
<feature type="transmembrane region" description="Helical" evidence="14">
    <location>
        <begin position="513"/>
        <end position="536"/>
    </location>
</feature>
<dbReference type="InterPro" id="IPR023299">
    <property type="entry name" value="ATPase_P-typ_cyto_dom_N"/>
</dbReference>
<dbReference type="SFLD" id="SFLDG00002">
    <property type="entry name" value="C1.7:_P-type_atpase_like"/>
    <property type="match status" value="1"/>
</dbReference>
<dbReference type="InterPro" id="IPR036412">
    <property type="entry name" value="HAD-like_sf"/>
</dbReference>
<dbReference type="InterPro" id="IPR018303">
    <property type="entry name" value="ATPase_P-typ_P_site"/>
</dbReference>
<keyword evidence="9" id="KW-1278">Translocase</keyword>
<keyword evidence="8 14" id="KW-0067">ATP-binding</keyword>
<dbReference type="GO" id="GO:0016887">
    <property type="term" value="F:ATP hydrolysis activity"/>
    <property type="evidence" value="ECO:0007669"/>
    <property type="project" value="InterPro"/>
</dbReference>
<dbReference type="SUPFAM" id="SSF81653">
    <property type="entry name" value="Calcium ATPase, transduction domain A"/>
    <property type="match status" value="1"/>
</dbReference>
<gene>
    <name evidence="17" type="ORF">GBAR_LOCUS25788</name>
</gene>
<keyword evidence="6" id="KW-0677">Repeat</keyword>
<evidence type="ECO:0000256" key="13">
    <source>
        <dbReference type="ARBA" id="ARBA00023136"/>
    </source>
</evidence>
<evidence type="ECO:0000256" key="15">
    <source>
        <dbReference type="SAM" id="MobiDB-lite"/>
    </source>
</evidence>
<dbReference type="InterPro" id="IPR001757">
    <property type="entry name" value="P_typ_ATPase"/>
</dbReference>
<organism evidence="17 18">
    <name type="scientific">Geodia barretti</name>
    <name type="common">Barrett's horny sponge</name>
    <dbReference type="NCBI Taxonomy" id="519541"/>
    <lineage>
        <taxon>Eukaryota</taxon>
        <taxon>Metazoa</taxon>
        <taxon>Porifera</taxon>
        <taxon>Demospongiae</taxon>
        <taxon>Heteroscleromorpha</taxon>
        <taxon>Tetractinellida</taxon>
        <taxon>Astrophorina</taxon>
        <taxon>Geodiidae</taxon>
        <taxon>Geodia</taxon>
    </lineage>
</organism>
<dbReference type="Gene3D" id="3.40.50.1000">
    <property type="entry name" value="HAD superfamily/HAD-like"/>
    <property type="match status" value="1"/>
</dbReference>
<keyword evidence="11" id="KW-0186">Copper</keyword>
<dbReference type="NCBIfam" id="TIGR01494">
    <property type="entry name" value="ATPase_P-type"/>
    <property type="match status" value="1"/>
</dbReference>
<dbReference type="GO" id="GO:0005886">
    <property type="term" value="C:plasma membrane"/>
    <property type="evidence" value="ECO:0007669"/>
    <property type="project" value="TreeGrafter"/>
</dbReference>
<dbReference type="InterPro" id="IPR023298">
    <property type="entry name" value="ATPase_P-typ_TM_dom_sf"/>
</dbReference>
<dbReference type="Pfam" id="PF00702">
    <property type="entry name" value="Hydrolase"/>
    <property type="match status" value="1"/>
</dbReference>
<evidence type="ECO:0000259" key="16">
    <source>
        <dbReference type="Pfam" id="PF00122"/>
    </source>
</evidence>
<keyword evidence="4 14" id="KW-0812">Transmembrane</keyword>
<evidence type="ECO:0000256" key="2">
    <source>
        <dbReference type="ARBA" id="ARBA00006024"/>
    </source>
</evidence>
<feature type="compositionally biased region" description="Basic and acidic residues" evidence="15">
    <location>
        <begin position="569"/>
        <end position="585"/>
    </location>
</feature>
<dbReference type="Gene3D" id="2.70.150.10">
    <property type="entry name" value="Calcium-transporting ATPase, cytoplasmic transduction domain A"/>
    <property type="match status" value="1"/>
</dbReference>
<dbReference type="GO" id="GO:0055070">
    <property type="term" value="P:copper ion homeostasis"/>
    <property type="evidence" value="ECO:0007669"/>
    <property type="project" value="TreeGrafter"/>
</dbReference>
<dbReference type="InterPro" id="IPR044492">
    <property type="entry name" value="P_typ_ATPase_HD_dom"/>
</dbReference>
<comment type="similarity">
    <text evidence="2 14">Belongs to the cation transport ATPase (P-type) (TC 3.A.3) family. Type IB subfamily.</text>
</comment>
<dbReference type="SFLD" id="SFLDS00003">
    <property type="entry name" value="Haloacid_Dehalogenase"/>
    <property type="match status" value="1"/>
</dbReference>
<dbReference type="SUPFAM" id="SSF81660">
    <property type="entry name" value="Metal cation-transporting ATPase, ATP-binding domain N"/>
    <property type="match status" value="1"/>
</dbReference>
<dbReference type="GO" id="GO:0015677">
    <property type="term" value="P:copper ion import"/>
    <property type="evidence" value="ECO:0007669"/>
    <property type="project" value="TreeGrafter"/>
</dbReference>
<feature type="region of interest" description="Disordered" evidence="15">
    <location>
        <begin position="548"/>
        <end position="599"/>
    </location>
</feature>
<dbReference type="GO" id="GO:0005802">
    <property type="term" value="C:trans-Golgi network"/>
    <property type="evidence" value="ECO:0007669"/>
    <property type="project" value="TreeGrafter"/>
</dbReference>
<evidence type="ECO:0000313" key="18">
    <source>
        <dbReference type="Proteomes" id="UP001174909"/>
    </source>
</evidence>
<keyword evidence="12" id="KW-0406">Ion transport</keyword>
<evidence type="ECO:0000256" key="11">
    <source>
        <dbReference type="ARBA" id="ARBA00023008"/>
    </source>
</evidence>
<evidence type="ECO:0000256" key="3">
    <source>
        <dbReference type="ARBA" id="ARBA00022448"/>
    </source>
</evidence>
<dbReference type="GO" id="GO:0005507">
    <property type="term" value="F:copper ion binding"/>
    <property type="evidence" value="ECO:0007669"/>
    <property type="project" value="TreeGrafter"/>
</dbReference>
<keyword evidence="13 14" id="KW-0472">Membrane</keyword>
<dbReference type="FunFam" id="3.40.50.1000:FF:000031">
    <property type="entry name" value="Probable copper-transporting ATPase HMA5"/>
    <property type="match status" value="1"/>
</dbReference>
<dbReference type="PANTHER" id="PTHR43520">
    <property type="entry name" value="ATP7, ISOFORM B"/>
    <property type="match status" value="1"/>
</dbReference>
<dbReference type="InterPro" id="IPR059000">
    <property type="entry name" value="ATPase_P-type_domA"/>
</dbReference>
<sequence>MPVSKKVDDHVIGGTLNKNGALIMEATHVSGDTMLSQIVTLIEEAQTSKAPIQRIADRIAGLFVPLILILSFLTFSGWFIFSEVCIQTAHSCKSSGGNTTISNGTSNGESCSSDCMHIDSVFQYAISVLVIACPCALGLATPTAVMVGTGIGASRGVLIKGGEPLENAHRIKVMVFDKTGTLTYGQPEVVRVILLLKEKVFTSRLFMAVLGLAEGRSEHPLGEAITRFASRELGGDPVGDVTEFEAEPGLGMRCSVKDIELNSSKQQIALYQNKTSVITRRAEIIESDRNNVSSLLSLATEYKVLVGNRMWMARNGINIPEDVEKDIVSHEQQGQTVVLAAINSILCGVLAIADQVKPEARGTVAALRRMGLRVAMLTGDNWRTAEAIAQQVGIYPEDVNAEVLPSHKKTLIESYQQGKTKVAMVGDGINDSPALAQADVGIAIGTGTDVAVEAADIVLVKNDLTDVVAAIDLSRKTVRKIRMNFVWAVLYNAIGLPIAAGVFSPLGVSIQPWMAAAAMALSSVTVVCNSLLLRCVCYRKPQLSERERGSSYLQQSSERGSKTRLHSGAKNEEKVPLLSEGKENRASSWSDYGTRSSNV</sequence>
<dbReference type="Proteomes" id="UP001174909">
    <property type="component" value="Unassembled WGS sequence"/>
</dbReference>
<feature type="domain" description="P-type ATPase A" evidence="16">
    <location>
        <begin position="1"/>
        <end position="43"/>
    </location>
</feature>
<dbReference type="GO" id="GO:0043682">
    <property type="term" value="F:P-type divalent copper transporter activity"/>
    <property type="evidence" value="ECO:0007669"/>
    <property type="project" value="TreeGrafter"/>
</dbReference>
<dbReference type="InterPro" id="IPR023214">
    <property type="entry name" value="HAD_sf"/>
</dbReference>
<evidence type="ECO:0000256" key="12">
    <source>
        <dbReference type="ARBA" id="ARBA00023065"/>
    </source>
</evidence>
<proteinExistence type="inferred from homology"/>
<keyword evidence="3" id="KW-0813">Transport</keyword>
<comment type="caution">
    <text evidence="17">The sequence shown here is derived from an EMBL/GenBank/DDBJ whole genome shotgun (WGS) entry which is preliminary data.</text>
</comment>
<dbReference type="PRINTS" id="PR00120">
    <property type="entry name" value="HATPASE"/>
</dbReference>
<evidence type="ECO:0000313" key="17">
    <source>
        <dbReference type="EMBL" id="CAI8046625.1"/>
    </source>
</evidence>
<protein>
    <submittedName>
        <fullName evidence="17">Copper-transporting ATPase 1</fullName>
    </submittedName>
</protein>
<dbReference type="SUPFAM" id="SSF81665">
    <property type="entry name" value="Calcium ATPase, transmembrane domain M"/>
    <property type="match status" value="1"/>
</dbReference>
<dbReference type="AlphaFoldDB" id="A0AA35TE34"/>
<dbReference type="GO" id="GO:0005524">
    <property type="term" value="F:ATP binding"/>
    <property type="evidence" value="ECO:0007669"/>
    <property type="project" value="UniProtKB-UniRule"/>
</dbReference>
<evidence type="ECO:0000256" key="10">
    <source>
        <dbReference type="ARBA" id="ARBA00022989"/>
    </source>
</evidence>
<evidence type="ECO:0000256" key="8">
    <source>
        <dbReference type="ARBA" id="ARBA00022840"/>
    </source>
</evidence>
<feature type="compositionally biased region" description="Polar residues" evidence="15">
    <location>
        <begin position="586"/>
        <end position="599"/>
    </location>
</feature>
<dbReference type="PRINTS" id="PR00119">
    <property type="entry name" value="CATATPASE"/>
</dbReference>
<reference evidence="17" key="1">
    <citation type="submission" date="2023-03" db="EMBL/GenBank/DDBJ databases">
        <authorList>
            <person name="Steffen K."/>
            <person name="Cardenas P."/>
        </authorList>
    </citation>
    <scope>NUCLEOTIDE SEQUENCE</scope>
</reference>
<dbReference type="Gene3D" id="3.40.1110.10">
    <property type="entry name" value="Calcium-transporting ATPase, cytoplasmic domain N"/>
    <property type="match status" value="1"/>
</dbReference>
<keyword evidence="5 14" id="KW-0479">Metal-binding</keyword>
<keyword evidence="10 14" id="KW-1133">Transmembrane helix</keyword>
<dbReference type="InterPro" id="IPR027256">
    <property type="entry name" value="P-typ_ATPase_IB"/>
</dbReference>
<dbReference type="PROSITE" id="PS00154">
    <property type="entry name" value="ATPASE_E1_E2"/>
    <property type="match status" value="1"/>
</dbReference>
<evidence type="ECO:0000256" key="9">
    <source>
        <dbReference type="ARBA" id="ARBA00022967"/>
    </source>
</evidence>
<evidence type="ECO:0000256" key="1">
    <source>
        <dbReference type="ARBA" id="ARBA00004127"/>
    </source>
</evidence>
<feature type="transmembrane region" description="Helical" evidence="14">
    <location>
        <begin position="485"/>
        <end position="507"/>
    </location>
</feature>